<proteinExistence type="predicted"/>
<sequence>MLMQKDRSYYMSIKKREMREVGLVPGAKRENSLEKGDDSRIDQLETDLSHAPRRFRCPNATECNRENTYNQLRNKSF</sequence>
<evidence type="ECO:0000313" key="2">
    <source>
        <dbReference type="Proteomes" id="UP000024635"/>
    </source>
</evidence>
<protein>
    <submittedName>
        <fullName evidence="1">Uncharacterized protein</fullName>
    </submittedName>
</protein>
<organism evidence="1 2">
    <name type="scientific">Ancylostoma ceylanicum</name>
    <dbReference type="NCBI Taxonomy" id="53326"/>
    <lineage>
        <taxon>Eukaryota</taxon>
        <taxon>Metazoa</taxon>
        <taxon>Ecdysozoa</taxon>
        <taxon>Nematoda</taxon>
        <taxon>Chromadorea</taxon>
        <taxon>Rhabditida</taxon>
        <taxon>Rhabditina</taxon>
        <taxon>Rhabditomorpha</taxon>
        <taxon>Strongyloidea</taxon>
        <taxon>Ancylostomatidae</taxon>
        <taxon>Ancylostomatinae</taxon>
        <taxon>Ancylostoma</taxon>
    </lineage>
</organism>
<dbReference type="AlphaFoldDB" id="A0A016S978"/>
<dbReference type="EMBL" id="JARK01001602">
    <property type="protein sequence ID" value="EYB87213.1"/>
    <property type="molecule type" value="Genomic_DNA"/>
</dbReference>
<gene>
    <name evidence="1" type="primary">Acey_s0266.g690</name>
    <name evidence="1" type="ORF">Y032_0266g690</name>
</gene>
<dbReference type="Proteomes" id="UP000024635">
    <property type="component" value="Unassembled WGS sequence"/>
</dbReference>
<evidence type="ECO:0000313" key="1">
    <source>
        <dbReference type="EMBL" id="EYB87213.1"/>
    </source>
</evidence>
<comment type="caution">
    <text evidence="1">The sequence shown here is derived from an EMBL/GenBank/DDBJ whole genome shotgun (WGS) entry which is preliminary data.</text>
</comment>
<keyword evidence="2" id="KW-1185">Reference proteome</keyword>
<dbReference type="OrthoDB" id="5794420at2759"/>
<accession>A0A016S978</accession>
<reference evidence="2" key="1">
    <citation type="journal article" date="2015" name="Nat. Genet.">
        <title>The genome and transcriptome of the zoonotic hookworm Ancylostoma ceylanicum identify infection-specific gene families.</title>
        <authorList>
            <person name="Schwarz E.M."/>
            <person name="Hu Y."/>
            <person name="Antoshechkin I."/>
            <person name="Miller M.M."/>
            <person name="Sternberg P.W."/>
            <person name="Aroian R.V."/>
        </authorList>
    </citation>
    <scope>NUCLEOTIDE SEQUENCE</scope>
    <source>
        <strain evidence="2">HY135</strain>
    </source>
</reference>
<name>A0A016S978_9BILA</name>